<gene>
    <name evidence="2" type="ORF">WMO37_08385</name>
</gene>
<comment type="caution">
    <text evidence="2">The sequence shown here is derived from an EMBL/GenBank/DDBJ whole genome shotgun (WGS) entry which is preliminary data.</text>
</comment>
<feature type="domain" description="ANTAR" evidence="1">
    <location>
        <begin position="117"/>
        <end position="178"/>
    </location>
</feature>
<organism evidence="2 3">
    <name type="scientific">Lachnospira intestinalis</name>
    <dbReference type="NCBI Taxonomy" id="3133158"/>
    <lineage>
        <taxon>Bacteria</taxon>
        <taxon>Bacillati</taxon>
        <taxon>Bacillota</taxon>
        <taxon>Clostridia</taxon>
        <taxon>Lachnospirales</taxon>
        <taxon>Lachnospiraceae</taxon>
        <taxon>Lachnospira</taxon>
    </lineage>
</organism>
<accession>A0ABV1H5Q6</accession>
<dbReference type="SMART" id="SM01012">
    <property type="entry name" value="ANTAR"/>
    <property type="match status" value="1"/>
</dbReference>
<dbReference type="Gene3D" id="1.10.10.10">
    <property type="entry name" value="Winged helix-like DNA-binding domain superfamily/Winged helix DNA-binding domain"/>
    <property type="match status" value="1"/>
</dbReference>
<sequence>MATLIVAFPKLEEAKAVRNLLVRRGYEVASACTSGAQAINMADRLSDGIIICGYKLSDNMLYSELYEYKPKSFEMLLVASKNLWDDCQDNDIVCAAMPIKVNDLINTIEMMLQVQVRRRKKKRMQPKRRSPQEQKVIDDAKAILMEKNNMTEPEAFRYIQKCSMDSGNTMVESASMVIGIYSE</sequence>
<evidence type="ECO:0000259" key="1">
    <source>
        <dbReference type="PROSITE" id="PS50921"/>
    </source>
</evidence>
<protein>
    <submittedName>
        <fullName evidence="2">ANTAR domain-containing protein</fullName>
    </submittedName>
</protein>
<evidence type="ECO:0000313" key="2">
    <source>
        <dbReference type="EMBL" id="MEQ2555021.1"/>
    </source>
</evidence>
<keyword evidence="3" id="KW-1185">Reference proteome</keyword>
<dbReference type="SUPFAM" id="SSF52172">
    <property type="entry name" value="CheY-like"/>
    <property type="match status" value="1"/>
</dbReference>
<proteinExistence type="predicted"/>
<name>A0ABV1H5Q6_9FIRM</name>
<dbReference type="PROSITE" id="PS50921">
    <property type="entry name" value="ANTAR"/>
    <property type="match status" value="1"/>
</dbReference>
<dbReference type="Proteomes" id="UP001546774">
    <property type="component" value="Unassembled WGS sequence"/>
</dbReference>
<dbReference type="InterPro" id="IPR036388">
    <property type="entry name" value="WH-like_DNA-bd_sf"/>
</dbReference>
<dbReference type="InterPro" id="IPR005561">
    <property type="entry name" value="ANTAR"/>
</dbReference>
<dbReference type="Pfam" id="PF03861">
    <property type="entry name" value="ANTAR"/>
    <property type="match status" value="1"/>
</dbReference>
<reference evidence="2" key="1">
    <citation type="submission" date="2024-03" db="EMBL/GenBank/DDBJ databases">
        <title>Human intestinal bacterial collection.</title>
        <authorList>
            <person name="Pauvert C."/>
            <person name="Hitch T.C.A."/>
            <person name="Clavel T."/>
        </authorList>
    </citation>
    <scope>NUCLEOTIDE SEQUENCE [LARGE SCALE GENOMIC DNA]</scope>
    <source>
        <strain evidence="2">CLA-AA-H89B</strain>
    </source>
</reference>
<dbReference type="EMBL" id="JBBMFS010000006">
    <property type="protein sequence ID" value="MEQ2555021.1"/>
    <property type="molecule type" value="Genomic_DNA"/>
</dbReference>
<evidence type="ECO:0000313" key="3">
    <source>
        <dbReference type="Proteomes" id="UP001546774"/>
    </source>
</evidence>
<dbReference type="InterPro" id="IPR011006">
    <property type="entry name" value="CheY-like_superfamily"/>
</dbReference>